<dbReference type="AlphaFoldDB" id="A0A6J6F1G7"/>
<protein>
    <submittedName>
        <fullName evidence="8">Unannotated protein</fullName>
    </submittedName>
</protein>
<keyword evidence="6" id="KW-0812">Transmembrane</keyword>
<dbReference type="PANTHER" id="PTHR43646:SF2">
    <property type="entry name" value="GLYCOSYLTRANSFERASE 2-LIKE DOMAIN-CONTAINING PROTEIN"/>
    <property type="match status" value="1"/>
</dbReference>
<dbReference type="InterPro" id="IPR001173">
    <property type="entry name" value="Glyco_trans_2-like"/>
</dbReference>
<evidence type="ECO:0000256" key="4">
    <source>
        <dbReference type="ARBA" id="ARBA00022679"/>
    </source>
</evidence>
<feature type="transmembrane region" description="Helical" evidence="6">
    <location>
        <begin position="320"/>
        <end position="339"/>
    </location>
</feature>
<accession>A0A6J6F1G7</accession>
<gene>
    <name evidence="8" type="ORF">UFOPK1766_00445</name>
</gene>
<feature type="transmembrane region" description="Helical" evidence="6">
    <location>
        <begin position="260"/>
        <end position="283"/>
    </location>
</feature>
<proteinExistence type="predicted"/>
<evidence type="ECO:0000256" key="3">
    <source>
        <dbReference type="ARBA" id="ARBA00022676"/>
    </source>
</evidence>
<dbReference type="EMBL" id="CAEZTW010000059">
    <property type="protein sequence ID" value="CAB4580774.1"/>
    <property type="molecule type" value="Genomic_DNA"/>
</dbReference>
<feature type="domain" description="Glycosyltransferase 2-like" evidence="7">
    <location>
        <begin position="37"/>
        <end position="201"/>
    </location>
</feature>
<dbReference type="GO" id="GO:0016757">
    <property type="term" value="F:glycosyltransferase activity"/>
    <property type="evidence" value="ECO:0007669"/>
    <property type="project" value="UniProtKB-KW"/>
</dbReference>
<dbReference type="InterPro" id="IPR029044">
    <property type="entry name" value="Nucleotide-diphossugar_trans"/>
</dbReference>
<evidence type="ECO:0000313" key="8">
    <source>
        <dbReference type="EMBL" id="CAB4580774.1"/>
    </source>
</evidence>
<dbReference type="Pfam" id="PF00535">
    <property type="entry name" value="Glycos_transf_2"/>
    <property type="match status" value="1"/>
</dbReference>
<dbReference type="Gene3D" id="3.90.550.10">
    <property type="entry name" value="Spore Coat Polysaccharide Biosynthesis Protein SpsA, Chain A"/>
    <property type="match status" value="1"/>
</dbReference>
<dbReference type="SUPFAM" id="SSF53448">
    <property type="entry name" value="Nucleotide-diphospho-sugar transferases"/>
    <property type="match status" value="1"/>
</dbReference>
<name>A0A6J6F1G7_9ZZZZ</name>
<dbReference type="CDD" id="cd00761">
    <property type="entry name" value="Glyco_tranf_GTA_type"/>
    <property type="match status" value="1"/>
</dbReference>
<comment type="subcellular location">
    <subcellularLocation>
        <location evidence="1">Cell membrane</location>
    </subcellularLocation>
</comment>
<sequence length="354" mass="39471">MEITLLLSSLALFMVVLNSLTIRVIKDVPVQISHSVSVLIPMRNEEENIRDCLASVTNQQGLGNYEILVLDANSVDKTADKVREFSQVRLISGSNPPEKWLGKLWACQQLFEESRHDYLVFLDADVRLNKNAIASSISKMQDWDFISPYPRQLTVGFIQKIFQPLLQWSWLASVPLFIAQRFSIKSMAVANGQFLIVKRDAYLKTGGHASVKTEVLDDLMLARQLLDKGFKGGVAEASQVANCHMYKGAKDLFKGYQKSLWKAFGSFFGSIIAILLLVVTGLIPLATAVAGSNLGLLAFLFIFLSRVISSLRTGSLPNTAILHPVSIVVLIGLMIYSWFGRMTKTLTWRDRSLI</sequence>
<reference evidence="8" key="1">
    <citation type="submission" date="2020-05" db="EMBL/GenBank/DDBJ databases">
        <authorList>
            <person name="Chiriac C."/>
            <person name="Salcher M."/>
            <person name="Ghai R."/>
            <person name="Kavagutti S V."/>
        </authorList>
    </citation>
    <scope>NUCLEOTIDE SEQUENCE</scope>
</reference>
<feature type="transmembrane region" description="Helical" evidence="6">
    <location>
        <begin position="289"/>
        <end position="308"/>
    </location>
</feature>
<keyword evidence="5 6" id="KW-0472">Membrane</keyword>
<evidence type="ECO:0000259" key="7">
    <source>
        <dbReference type="Pfam" id="PF00535"/>
    </source>
</evidence>
<keyword evidence="2" id="KW-1003">Cell membrane</keyword>
<dbReference type="PANTHER" id="PTHR43646">
    <property type="entry name" value="GLYCOSYLTRANSFERASE"/>
    <property type="match status" value="1"/>
</dbReference>
<keyword evidence="6" id="KW-1133">Transmembrane helix</keyword>
<evidence type="ECO:0000256" key="6">
    <source>
        <dbReference type="SAM" id="Phobius"/>
    </source>
</evidence>
<evidence type="ECO:0000256" key="2">
    <source>
        <dbReference type="ARBA" id="ARBA00022475"/>
    </source>
</evidence>
<keyword evidence="3" id="KW-0328">Glycosyltransferase</keyword>
<organism evidence="8">
    <name type="scientific">freshwater metagenome</name>
    <dbReference type="NCBI Taxonomy" id="449393"/>
    <lineage>
        <taxon>unclassified sequences</taxon>
        <taxon>metagenomes</taxon>
        <taxon>ecological metagenomes</taxon>
    </lineage>
</organism>
<dbReference type="GO" id="GO:0005886">
    <property type="term" value="C:plasma membrane"/>
    <property type="evidence" value="ECO:0007669"/>
    <property type="project" value="UniProtKB-SubCell"/>
</dbReference>
<evidence type="ECO:0000256" key="5">
    <source>
        <dbReference type="ARBA" id="ARBA00023136"/>
    </source>
</evidence>
<evidence type="ECO:0000256" key="1">
    <source>
        <dbReference type="ARBA" id="ARBA00004236"/>
    </source>
</evidence>
<keyword evidence="4" id="KW-0808">Transferase</keyword>